<organism evidence="1 2">
    <name type="scientific">Olea europaea subsp. europaea</name>
    <dbReference type="NCBI Taxonomy" id="158383"/>
    <lineage>
        <taxon>Eukaryota</taxon>
        <taxon>Viridiplantae</taxon>
        <taxon>Streptophyta</taxon>
        <taxon>Embryophyta</taxon>
        <taxon>Tracheophyta</taxon>
        <taxon>Spermatophyta</taxon>
        <taxon>Magnoliopsida</taxon>
        <taxon>eudicotyledons</taxon>
        <taxon>Gunneridae</taxon>
        <taxon>Pentapetalae</taxon>
        <taxon>asterids</taxon>
        <taxon>lamiids</taxon>
        <taxon>Lamiales</taxon>
        <taxon>Oleaceae</taxon>
        <taxon>Oleeae</taxon>
        <taxon>Olea</taxon>
    </lineage>
</organism>
<dbReference type="AlphaFoldDB" id="A0A8S0PJ55"/>
<reference evidence="1 2" key="1">
    <citation type="submission" date="2019-12" db="EMBL/GenBank/DDBJ databases">
        <authorList>
            <person name="Alioto T."/>
            <person name="Alioto T."/>
            <person name="Gomez Garrido J."/>
        </authorList>
    </citation>
    <scope>NUCLEOTIDE SEQUENCE [LARGE SCALE GENOMIC DNA]</scope>
</reference>
<sequence length="174" mass="19018">MQYNLLLRLHHNHSPSLNLNRSIPSSFLIFTKFPSFSTMASSSLVLPSISFRKSSISTSSLGFKNDVPRISVKNLDRRGRVFMSIAVGSQSTVVDDALFNDYRPSRAFLFPGQGAQAVGMGVEAQKVPAAAELYKRANDILGFDLLDVCINGPKEKLDSTVLSQAACSIFSVEK</sequence>
<comment type="caution">
    <text evidence="1">The sequence shown here is derived from an EMBL/GenBank/DDBJ whole genome shotgun (WGS) entry which is preliminary data.</text>
</comment>
<protein>
    <submittedName>
        <fullName evidence="1">Malonyl-:ACP transacylase</fullName>
    </submittedName>
</protein>
<dbReference type="InterPro" id="IPR016035">
    <property type="entry name" value="Acyl_Trfase/lysoPLipase"/>
</dbReference>
<name>A0A8S0PJ55_OLEEU</name>
<dbReference type="EMBL" id="CACTIH010000045">
    <property type="protein sequence ID" value="CAA2940107.1"/>
    <property type="molecule type" value="Genomic_DNA"/>
</dbReference>
<dbReference type="PANTHER" id="PTHR47170:SF2">
    <property type="entry name" value="MALONYL-COA:ACP TRANSACYLASE (MAT) DOMAIN-CONTAINING PROTEIN"/>
    <property type="match status" value="1"/>
</dbReference>
<dbReference type="OrthoDB" id="541883at2759"/>
<dbReference type="Gramene" id="OE9A056459T4">
    <property type="protein sequence ID" value="OE9A056459C4"/>
    <property type="gene ID" value="OE9A056459"/>
</dbReference>
<dbReference type="PANTHER" id="PTHR47170">
    <property type="entry name" value="MALONYL-COA ACP TRANSACYLASE, ACP-BINDING"/>
    <property type="match status" value="1"/>
</dbReference>
<keyword evidence="2" id="KW-1185">Reference proteome</keyword>
<dbReference type="Gene3D" id="3.40.366.10">
    <property type="entry name" value="Malonyl-Coenzyme A Acyl Carrier Protein, domain 2"/>
    <property type="match status" value="1"/>
</dbReference>
<dbReference type="Proteomes" id="UP000594638">
    <property type="component" value="Unassembled WGS sequence"/>
</dbReference>
<evidence type="ECO:0000313" key="2">
    <source>
        <dbReference type="Proteomes" id="UP000594638"/>
    </source>
</evidence>
<dbReference type="GO" id="GO:0016740">
    <property type="term" value="F:transferase activity"/>
    <property type="evidence" value="ECO:0007669"/>
    <property type="project" value="InterPro"/>
</dbReference>
<proteinExistence type="predicted"/>
<gene>
    <name evidence="1" type="ORF">OLEA9_A056459</name>
</gene>
<evidence type="ECO:0000313" key="1">
    <source>
        <dbReference type="EMBL" id="CAA2940107.1"/>
    </source>
</evidence>
<dbReference type="InterPro" id="IPR001227">
    <property type="entry name" value="Ac_transferase_dom_sf"/>
</dbReference>
<dbReference type="SUPFAM" id="SSF52151">
    <property type="entry name" value="FabD/lysophospholipase-like"/>
    <property type="match status" value="1"/>
</dbReference>
<dbReference type="InterPro" id="IPR052760">
    <property type="entry name" value="Mitochondrial_malonyltrans"/>
</dbReference>
<accession>A0A8S0PJ55</accession>